<accession>A0A2I0VV46</accession>
<keyword evidence="8" id="KW-1185">Reference proteome</keyword>
<evidence type="ECO:0000256" key="3">
    <source>
        <dbReference type="ARBA" id="ARBA00022676"/>
    </source>
</evidence>
<dbReference type="SUPFAM" id="SSF53448">
    <property type="entry name" value="Nucleotide-diphospho-sugar transferases"/>
    <property type="match status" value="1"/>
</dbReference>
<dbReference type="InterPro" id="IPR050748">
    <property type="entry name" value="Glycosyltrans_8_dom-fam"/>
</dbReference>
<protein>
    <recommendedName>
        <fullName evidence="5">Hexosyltransferase</fullName>
        <ecNumber evidence="5">2.4.1.-</ecNumber>
    </recommendedName>
</protein>
<dbReference type="Proteomes" id="UP000233837">
    <property type="component" value="Unassembled WGS sequence"/>
</dbReference>
<sequence length="346" mass="39352">MPMIAFFLLLFLPSVSPNTPGSSGTYLEAPKFPTAGDCPSTDGYCNPSLVHIAITLDLHYLRGSIAAVHSIIRHTTCPETLFFHFVADASAGDLSAIIRDVFPSLRFRAYRFRIGRVRRLISSSVRSALENPLNYARNYLADLLEPCVRRVVYLDSDLILIDDIRHLWDSANAAFSDAPKATIAAPEYCHANFTLYFTDAFWNSRFKHTFEDRRRPPCYFNTGVMAIDLERWRKMNYGLQIERWMEIQKRVRIYDLGSLPPFLLVFAGEIEGLNHRWNQHGLGGDNVKGSCRGLHPGPVSILHWSGKGKPWDRFDAGEPCFIDYLWKIYDLHASSSSSSFSSIFSW</sequence>
<dbReference type="OrthoDB" id="411524at2759"/>
<keyword evidence="3" id="KW-0328">Glycosyltransferase</keyword>
<comment type="similarity">
    <text evidence="2 5">Belongs to the glycosyltransferase 8 family.</text>
</comment>
<dbReference type="InterPro" id="IPR002495">
    <property type="entry name" value="Glyco_trans_8"/>
</dbReference>
<reference evidence="7 8" key="2">
    <citation type="journal article" date="2017" name="Nature">
        <title>The Apostasia genome and the evolution of orchids.</title>
        <authorList>
            <person name="Zhang G.Q."/>
            <person name="Liu K.W."/>
            <person name="Li Z."/>
            <person name="Lohaus R."/>
            <person name="Hsiao Y.Y."/>
            <person name="Niu S.C."/>
            <person name="Wang J.Y."/>
            <person name="Lin Y.C."/>
            <person name="Xu Q."/>
            <person name="Chen L.J."/>
            <person name="Yoshida K."/>
            <person name="Fujiwara S."/>
            <person name="Wang Z.W."/>
            <person name="Zhang Y.Q."/>
            <person name="Mitsuda N."/>
            <person name="Wang M."/>
            <person name="Liu G.H."/>
            <person name="Pecoraro L."/>
            <person name="Huang H.X."/>
            <person name="Xiao X.J."/>
            <person name="Lin M."/>
            <person name="Wu X.Y."/>
            <person name="Wu W.L."/>
            <person name="Chen Y.Y."/>
            <person name="Chang S.B."/>
            <person name="Sakamoto S."/>
            <person name="Ohme-Takagi M."/>
            <person name="Yagi M."/>
            <person name="Zeng S.J."/>
            <person name="Shen C.Y."/>
            <person name="Yeh C.M."/>
            <person name="Luo Y.B."/>
            <person name="Tsai W.C."/>
            <person name="Van de Peer Y."/>
            <person name="Liu Z.J."/>
        </authorList>
    </citation>
    <scope>NUCLEOTIDE SEQUENCE [LARGE SCALE GENOMIC DNA]</scope>
    <source>
        <tissue evidence="7">The whole plant</tissue>
    </source>
</reference>
<evidence type="ECO:0000256" key="5">
    <source>
        <dbReference type="RuleBase" id="RU362027"/>
    </source>
</evidence>
<evidence type="ECO:0000256" key="4">
    <source>
        <dbReference type="ARBA" id="ARBA00022679"/>
    </source>
</evidence>
<proteinExistence type="inferred from homology"/>
<dbReference type="EMBL" id="KZ503212">
    <property type="protein sequence ID" value="PKU67274.1"/>
    <property type="molecule type" value="Genomic_DNA"/>
</dbReference>
<comment type="pathway">
    <text evidence="1">Glycan metabolism; pectin biosynthesis.</text>
</comment>
<gene>
    <name evidence="7" type="primary">GATL7</name>
    <name evidence="7" type="ORF">MA16_Dca016003</name>
</gene>
<dbReference type="GO" id="GO:0016757">
    <property type="term" value="F:glycosyltransferase activity"/>
    <property type="evidence" value="ECO:0007669"/>
    <property type="project" value="UniProtKB-KW"/>
</dbReference>
<evidence type="ECO:0000256" key="2">
    <source>
        <dbReference type="ARBA" id="ARBA00006351"/>
    </source>
</evidence>
<evidence type="ECO:0000256" key="6">
    <source>
        <dbReference type="SAM" id="SignalP"/>
    </source>
</evidence>
<name>A0A2I0VV46_9ASPA</name>
<evidence type="ECO:0000313" key="7">
    <source>
        <dbReference type="EMBL" id="PKU67274.1"/>
    </source>
</evidence>
<dbReference type="GO" id="GO:0005794">
    <property type="term" value="C:Golgi apparatus"/>
    <property type="evidence" value="ECO:0007669"/>
    <property type="project" value="TreeGrafter"/>
</dbReference>
<dbReference type="PANTHER" id="PTHR13778">
    <property type="entry name" value="GLYCOSYLTRANSFERASE 8 DOMAIN-CONTAINING PROTEIN"/>
    <property type="match status" value="1"/>
</dbReference>
<evidence type="ECO:0000256" key="1">
    <source>
        <dbReference type="ARBA" id="ARBA00004877"/>
    </source>
</evidence>
<keyword evidence="4 7" id="KW-0808">Transferase</keyword>
<dbReference type="AlphaFoldDB" id="A0A2I0VV46"/>
<feature type="chain" id="PRO_5014118168" description="Hexosyltransferase" evidence="6">
    <location>
        <begin position="18"/>
        <end position="346"/>
    </location>
</feature>
<dbReference type="PANTHER" id="PTHR13778:SF40">
    <property type="entry name" value="GALACTURONOSYLTRANSFERASE-LIKE 9-RELATED"/>
    <property type="match status" value="1"/>
</dbReference>
<keyword evidence="6" id="KW-0732">Signal</keyword>
<dbReference type="InterPro" id="IPR029044">
    <property type="entry name" value="Nucleotide-diphossugar_trans"/>
</dbReference>
<evidence type="ECO:0000313" key="8">
    <source>
        <dbReference type="Proteomes" id="UP000233837"/>
    </source>
</evidence>
<reference evidence="7 8" key="1">
    <citation type="journal article" date="2016" name="Sci. Rep.">
        <title>The Dendrobium catenatum Lindl. genome sequence provides insights into polysaccharide synthase, floral development and adaptive evolution.</title>
        <authorList>
            <person name="Zhang G.Q."/>
            <person name="Xu Q."/>
            <person name="Bian C."/>
            <person name="Tsai W.C."/>
            <person name="Yeh C.M."/>
            <person name="Liu K.W."/>
            <person name="Yoshida K."/>
            <person name="Zhang L.S."/>
            <person name="Chang S.B."/>
            <person name="Chen F."/>
            <person name="Shi Y."/>
            <person name="Su Y.Y."/>
            <person name="Zhang Y.Q."/>
            <person name="Chen L.J."/>
            <person name="Yin Y."/>
            <person name="Lin M."/>
            <person name="Huang H."/>
            <person name="Deng H."/>
            <person name="Wang Z.W."/>
            <person name="Zhu S.L."/>
            <person name="Zhao X."/>
            <person name="Deng C."/>
            <person name="Niu S.C."/>
            <person name="Huang J."/>
            <person name="Wang M."/>
            <person name="Liu G.H."/>
            <person name="Yang H.J."/>
            <person name="Xiao X.J."/>
            <person name="Hsiao Y.Y."/>
            <person name="Wu W.L."/>
            <person name="Chen Y.Y."/>
            <person name="Mitsuda N."/>
            <person name="Ohme-Takagi M."/>
            <person name="Luo Y.B."/>
            <person name="Van de Peer Y."/>
            <person name="Liu Z.J."/>
        </authorList>
    </citation>
    <scope>NUCLEOTIDE SEQUENCE [LARGE SCALE GENOMIC DNA]</scope>
    <source>
        <tissue evidence="7">The whole plant</tissue>
    </source>
</reference>
<feature type="signal peptide" evidence="6">
    <location>
        <begin position="1"/>
        <end position="17"/>
    </location>
</feature>
<dbReference type="EC" id="2.4.1.-" evidence="5"/>
<dbReference type="Pfam" id="PF01501">
    <property type="entry name" value="Glyco_transf_8"/>
    <property type="match status" value="1"/>
</dbReference>
<dbReference type="Gene3D" id="3.90.550.10">
    <property type="entry name" value="Spore Coat Polysaccharide Biosynthesis Protein SpsA, Chain A"/>
    <property type="match status" value="1"/>
</dbReference>
<organism evidence="7 8">
    <name type="scientific">Dendrobium catenatum</name>
    <dbReference type="NCBI Taxonomy" id="906689"/>
    <lineage>
        <taxon>Eukaryota</taxon>
        <taxon>Viridiplantae</taxon>
        <taxon>Streptophyta</taxon>
        <taxon>Embryophyta</taxon>
        <taxon>Tracheophyta</taxon>
        <taxon>Spermatophyta</taxon>
        <taxon>Magnoliopsida</taxon>
        <taxon>Liliopsida</taxon>
        <taxon>Asparagales</taxon>
        <taxon>Orchidaceae</taxon>
        <taxon>Epidendroideae</taxon>
        <taxon>Malaxideae</taxon>
        <taxon>Dendrobiinae</taxon>
        <taxon>Dendrobium</taxon>
    </lineage>
</organism>